<comment type="caution">
    <text evidence="1">The sequence shown here is derived from an EMBL/GenBank/DDBJ whole genome shotgun (WGS) entry which is preliminary data.</text>
</comment>
<protein>
    <recommendedName>
        <fullName evidence="3">Stage III sporulation protein AG</fullName>
    </recommendedName>
</protein>
<organism evidence="1 2">
    <name type="scientific">Candidatus Fimimonas gallinarum</name>
    <dbReference type="NCBI Taxonomy" id="2840821"/>
    <lineage>
        <taxon>Bacteria</taxon>
        <taxon>Pseudomonadati</taxon>
        <taxon>Myxococcota</taxon>
        <taxon>Myxococcia</taxon>
        <taxon>Myxococcales</taxon>
        <taxon>Cystobacterineae</taxon>
        <taxon>Myxococcaceae</taxon>
        <taxon>Myxococcaceae incertae sedis</taxon>
        <taxon>Candidatus Fimimonas</taxon>
    </lineage>
</organism>
<dbReference type="Proteomes" id="UP000824200">
    <property type="component" value="Unassembled WGS sequence"/>
</dbReference>
<dbReference type="EMBL" id="DVHL01000044">
    <property type="protein sequence ID" value="HIR66267.1"/>
    <property type="molecule type" value="Genomic_DNA"/>
</dbReference>
<dbReference type="AlphaFoldDB" id="A0A9D1E4C6"/>
<reference evidence="1" key="2">
    <citation type="journal article" date="2021" name="PeerJ">
        <title>Extensive microbial diversity within the chicken gut microbiome revealed by metagenomics and culture.</title>
        <authorList>
            <person name="Gilroy R."/>
            <person name="Ravi A."/>
            <person name="Getino M."/>
            <person name="Pursley I."/>
            <person name="Horton D.L."/>
            <person name="Alikhan N.F."/>
            <person name="Baker D."/>
            <person name="Gharbi K."/>
            <person name="Hall N."/>
            <person name="Watson M."/>
            <person name="Adriaenssens E.M."/>
            <person name="Foster-Nyarko E."/>
            <person name="Jarju S."/>
            <person name="Secka A."/>
            <person name="Antonio M."/>
            <person name="Oren A."/>
            <person name="Chaudhuri R.R."/>
            <person name="La Ragione R."/>
            <person name="Hildebrand F."/>
            <person name="Pallen M.J."/>
        </authorList>
    </citation>
    <scope>NUCLEOTIDE SEQUENCE</scope>
    <source>
        <strain evidence="1">CHK121-14286</strain>
    </source>
</reference>
<evidence type="ECO:0000313" key="1">
    <source>
        <dbReference type="EMBL" id="HIR66267.1"/>
    </source>
</evidence>
<evidence type="ECO:0000313" key="2">
    <source>
        <dbReference type="Proteomes" id="UP000824200"/>
    </source>
</evidence>
<gene>
    <name evidence="1" type="ORF">IAC95_05260</name>
</gene>
<reference evidence="1" key="1">
    <citation type="submission" date="2020-10" db="EMBL/GenBank/DDBJ databases">
        <authorList>
            <person name="Gilroy R."/>
        </authorList>
    </citation>
    <scope>NUCLEOTIDE SEQUENCE</scope>
    <source>
        <strain evidence="1">CHK121-14286</strain>
    </source>
</reference>
<name>A0A9D1E4C6_9BACT</name>
<sequence>MNIKKLKEKFKNVKNIELWLALIVGAVLVIVVFATSAKVDKTVQDTTQFDEYIASMENKICSVIQKMQGCKNVRVAISYSATDEKLYAYDSEKVTENGVVTETNSVVLVNGKPLVLAELPPTICGVVVIADGADDAVVKLQIKQVVVTLLDVSVDKVQVFTYKS</sequence>
<proteinExistence type="predicted"/>
<evidence type="ECO:0008006" key="3">
    <source>
        <dbReference type="Google" id="ProtNLM"/>
    </source>
</evidence>
<accession>A0A9D1E4C6</accession>